<sequence length="76" mass="8814">MALRDIDLKGLSRVELQQVLNKLPKKERDKYEVDDTHDLIKKKGWRVTTMEQLGKDTVAAHIAAEEADVRNRIDRT</sequence>
<proteinExistence type="predicted"/>
<comment type="caution">
    <text evidence="1">The sequence shown here is derived from an EMBL/GenBank/DDBJ whole genome shotgun (WGS) entry which is preliminary data.</text>
</comment>
<accession>A0A0F9PAM8</accession>
<dbReference type="EMBL" id="LAZR01006673">
    <property type="protein sequence ID" value="KKM90427.1"/>
    <property type="molecule type" value="Genomic_DNA"/>
</dbReference>
<evidence type="ECO:0000313" key="1">
    <source>
        <dbReference type="EMBL" id="KKM90427.1"/>
    </source>
</evidence>
<organism evidence="1">
    <name type="scientific">marine sediment metagenome</name>
    <dbReference type="NCBI Taxonomy" id="412755"/>
    <lineage>
        <taxon>unclassified sequences</taxon>
        <taxon>metagenomes</taxon>
        <taxon>ecological metagenomes</taxon>
    </lineage>
</organism>
<gene>
    <name evidence="1" type="ORF">LCGC14_1238740</name>
</gene>
<protein>
    <submittedName>
        <fullName evidence="1">Uncharacterized protein</fullName>
    </submittedName>
</protein>
<name>A0A0F9PAM8_9ZZZZ</name>
<reference evidence="1" key="1">
    <citation type="journal article" date="2015" name="Nature">
        <title>Complex archaea that bridge the gap between prokaryotes and eukaryotes.</title>
        <authorList>
            <person name="Spang A."/>
            <person name="Saw J.H."/>
            <person name="Jorgensen S.L."/>
            <person name="Zaremba-Niedzwiedzka K."/>
            <person name="Martijn J."/>
            <person name="Lind A.E."/>
            <person name="van Eijk R."/>
            <person name="Schleper C."/>
            <person name="Guy L."/>
            <person name="Ettema T.J."/>
        </authorList>
    </citation>
    <scope>NUCLEOTIDE SEQUENCE</scope>
</reference>
<dbReference type="AlphaFoldDB" id="A0A0F9PAM8"/>